<dbReference type="STRING" id="568069.A0A1J1HKX2"/>
<dbReference type="InterPro" id="IPR004119">
    <property type="entry name" value="EcKL"/>
</dbReference>
<dbReference type="PANTHER" id="PTHR11012:SF54">
    <property type="entry name" value="CHK KINASE-LIKE DOMAIN-CONTAINING PROTEIN"/>
    <property type="match status" value="1"/>
</dbReference>
<dbReference type="Proteomes" id="UP000183832">
    <property type="component" value="Unassembled WGS sequence"/>
</dbReference>
<dbReference type="EMBL" id="CVRI01000010">
    <property type="protein sequence ID" value="CRK88711.1"/>
    <property type="molecule type" value="Genomic_DNA"/>
</dbReference>
<dbReference type="InterPro" id="IPR015897">
    <property type="entry name" value="CHK_kinase-like"/>
</dbReference>
<gene>
    <name evidence="2" type="ORF">CLUMA_CG002661</name>
</gene>
<evidence type="ECO:0000313" key="3">
    <source>
        <dbReference type="Proteomes" id="UP000183832"/>
    </source>
</evidence>
<accession>A0A1J1HKX2</accession>
<reference evidence="2 3" key="1">
    <citation type="submission" date="2015-04" db="EMBL/GenBank/DDBJ databases">
        <authorList>
            <person name="Syromyatnikov M.Y."/>
            <person name="Popov V.N."/>
        </authorList>
    </citation>
    <scope>NUCLEOTIDE SEQUENCE [LARGE SCALE GENOMIC DNA]</scope>
</reference>
<dbReference type="AlphaFoldDB" id="A0A1J1HKX2"/>
<evidence type="ECO:0000259" key="1">
    <source>
        <dbReference type="SMART" id="SM00587"/>
    </source>
</evidence>
<dbReference type="SMART" id="SM00587">
    <property type="entry name" value="CHK"/>
    <property type="match status" value="1"/>
</dbReference>
<organism evidence="2 3">
    <name type="scientific">Clunio marinus</name>
    <dbReference type="NCBI Taxonomy" id="568069"/>
    <lineage>
        <taxon>Eukaryota</taxon>
        <taxon>Metazoa</taxon>
        <taxon>Ecdysozoa</taxon>
        <taxon>Arthropoda</taxon>
        <taxon>Hexapoda</taxon>
        <taxon>Insecta</taxon>
        <taxon>Pterygota</taxon>
        <taxon>Neoptera</taxon>
        <taxon>Endopterygota</taxon>
        <taxon>Diptera</taxon>
        <taxon>Nematocera</taxon>
        <taxon>Chironomoidea</taxon>
        <taxon>Chironomidae</taxon>
        <taxon>Clunio</taxon>
    </lineage>
</organism>
<dbReference type="OrthoDB" id="190089at2759"/>
<feature type="domain" description="CHK kinase-like" evidence="1">
    <location>
        <begin position="172"/>
        <end position="369"/>
    </location>
</feature>
<dbReference type="SUPFAM" id="SSF56112">
    <property type="entry name" value="Protein kinase-like (PK-like)"/>
    <property type="match status" value="1"/>
</dbReference>
<dbReference type="InterPro" id="IPR011009">
    <property type="entry name" value="Kinase-like_dom_sf"/>
</dbReference>
<dbReference type="Pfam" id="PF02958">
    <property type="entry name" value="EcKL"/>
    <property type="match status" value="1"/>
</dbReference>
<keyword evidence="3" id="KW-1185">Reference proteome</keyword>
<sequence length="416" mass="47979">MTLQNEIHCQGEISSTCKKTTQSTCHLFKLGMEKHVNETGELTISILPEVYQEALKEIIKKQLKSSADECEIKIEAASAKGDNYVGILYRAEVTNSSGNKTKIIIKIPPQNAARREQFSAGPIFLREILFYNELYPLFKKFQEDKGIDVNKEGFYQVPECLRTSNDDQHEALYLEDLKESGFDMFDRFKDVTLDHVSRVMESLGKFHAISFAIKDQHPELIEKYKPMKEIFKEFEEASKGGLDGYFIEIVKQAIGTLDDHPNEKLKDHVGNTLNDKFMDILMDDVNGASAEPYAVICHGDCWNNNIMYRYENGIPVEVRLLDWQIMRYASPVCDLMYYIFGCTTKALRDKHYIEFLNVYYHSLSSYLKRFVKVKSMTWIGSIEIVPTQSFLRTTEEIWTFWDVNGNYGASSLYKSS</sequence>
<protein>
    <submittedName>
        <fullName evidence="2">CLUMA_CG002661, isoform A</fullName>
    </submittedName>
</protein>
<name>A0A1J1HKX2_9DIPT</name>
<dbReference type="PANTHER" id="PTHR11012">
    <property type="entry name" value="PROTEIN KINASE-LIKE DOMAIN-CONTAINING"/>
    <property type="match status" value="1"/>
</dbReference>
<evidence type="ECO:0000313" key="2">
    <source>
        <dbReference type="EMBL" id="CRK88711.1"/>
    </source>
</evidence>
<proteinExistence type="predicted"/>
<dbReference type="Gene3D" id="3.90.1200.10">
    <property type="match status" value="1"/>
</dbReference>